<gene>
    <name evidence="2" type="primary">CSON001116</name>
</gene>
<feature type="compositionally biased region" description="Basic and acidic residues" evidence="1">
    <location>
        <begin position="88"/>
        <end position="99"/>
    </location>
</feature>
<sequence>MIKFLILSNIFGSVHDDELILKTLTALVRDDDHKSSKPLNCHALLVELEALILLDLSVVDVRCRCEDIDKLVKNQSNLAHSSLPHPQRIRDSGMPHDPL</sequence>
<protein>
    <submittedName>
        <fullName evidence="2">CSON001116 protein</fullName>
    </submittedName>
</protein>
<dbReference type="EMBL" id="UFQT01001174">
    <property type="protein sequence ID" value="SSX29301.1"/>
    <property type="molecule type" value="Genomic_DNA"/>
</dbReference>
<feature type="region of interest" description="Disordered" evidence="1">
    <location>
        <begin position="79"/>
        <end position="99"/>
    </location>
</feature>
<evidence type="ECO:0000313" key="2">
    <source>
        <dbReference type="EMBL" id="SSX29301.1"/>
    </source>
</evidence>
<accession>A0A336MIL9</accession>
<organism evidence="2">
    <name type="scientific">Culicoides sonorensis</name>
    <name type="common">Biting midge</name>
    <dbReference type="NCBI Taxonomy" id="179676"/>
    <lineage>
        <taxon>Eukaryota</taxon>
        <taxon>Metazoa</taxon>
        <taxon>Ecdysozoa</taxon>
        <taxon>Arthropoda</taxon>
        <taxon>Hexapoda</taxon>
        <taxon>Insecta</taxon>
        <taxon>Pterygota</taxon>
        <taxon>Neoptera</taxon>
        <taxon>Endopterygota</taxon>
        <taxon>Diptera</taxon>
        <taxon>Nematocera</taxon>
        <taxon>Chironomoidea</taxon>
        <taxon>Ceratopogonidae</taxon>
        <taxon>Ceratopogoninae</taxon>
        <taxon>Culicoides</taxon>
        <taxon>Monoculicoides</taxon>
    </lineage>
</organism>
<reference evidence="2" key="1">
    <citation type="submission" date="2018-07" db="EMBL/GenBank/DDBJ databases">
        <authorList>
            <person name="Quirk P.G."/>
            <person name="Krulwich T.A."/>
        </authorList>
    </citation>
    <scope>NUCLEOTIDE SEQUENCE</scope>
</reference>
<dbReference type="VEuPathDB" id="VectorBase:CSON001116"/>
<proteinExistence type="predicted"/>
<name>A0A336MIL9_CULSO</name>
<evidence type="ECO:0000256" key="1">
    <source>
        <dbReference type="SAM" id="MobiDB-lite"/>
    </source>
</evidence>
<dbReference type="AlphaFoldDB" id="A0A336MIL9"/>